<evidence type="ECO:0000313" key="4">
    <source>
        <dbReference type="EMBL" id="KAJ4176245.1"/>
    </source>
</evidence>
<organism evidence="4 5">
    <name type="scientific">Fusarium falciforme</name>
    <dbReference type="NCBI Taxonomy" id="195108"/>
    <lineage>
        <taxon>Eukaryota</taxon>
        <taxon>Fungi</taxon>
        <taxon>Dikarya</taxon>
        <taxon>Ascomycota</taxon>
        <taxon>Pezizomycotina</taxon>
        <taxon>Sordariomycetes</taxon>
        <taxon>Hypocreomycetidae</taxon>
        <taxon>Hypocreales</taxon>
        <taxon>Nectriaceae</taxon>
        <taxon>Fusarium</taxon>
        <taxon>Fusarium solani species complex</taxon>
    </lineage>
</organism>
<dbReference type="Proteomes" id="UP001152087">
    <property type="component" value="Unassembled WGS sequence"/>
</dbReference>
<dbReference type="SUPFAM" id="SSF57180">
    <property type="entry name" value="Cellulose-binding domain"/>
    <property type="match status" value="1"/>
</dbReference>
<feature type="region of interest" description="Disordered" evidence="2">
    <location>
        <begin position="28"/>
        <end position="77"/>
    </location>
</feature>
<keyword evidence="5" id="KW-1185">Reference proteome</keyword>
<dbReference type="PROSITE" id="PS00562">
    <property type="entry name" value="CBM1_1"/>
    <property type="match status" value="1"/>
</dbReference>
<feature type="domain" description="CBM1" evidence="3">
    <location>
        <begin position="76"/>
        <end position="112"/>
    </location>
</feature>
<name>A0A9W8QR90_9HYPO</name>
<sequence length="114" mass="11182">MASISTLASMPMASLYAILDAVVSDGLRDSSAKPTTTKPAATTSSSKPAATKPAAVKTTAAAKPSATSASSGSSGATVSAYGQCGGNNWTGATACASGLKCIKHNDYYSQCVPA</sequence>
<evidence type="ECO:0000256" key="1">
    <source>
        <dbReference type="ARBA" id="ARBA00022729"/>
    </source>
</evidence>
<feature type="compositionally biased region" description="Low complexity" evidence="2">
    <location>
        <begin position="32"/>
        <end position="77"/>
    </location>
</feature>
<gene>
    <name evidence="4" type="ORF">NW755_014527</name>
</gene>
<keyword evidence="1" id="KW-0732">Signal</keyword>
<dbReference type="SMART" id="SM00236">
    <property type="entry name" value="fCBD"/>
    <property type="match status" value="1"/>
</dbReference>
<proteinExistence type="predicted"/>
<reference evidence="4" key="1">
    <citation type="submission" date="2022-09" db="EMBL/GenBank/DDBJ databases">
        <title>Fusarium specimens isolated from Avocado Roots.</title>
        <authorList>
            <person name="Stajich J."/>
            <person name="Roper C."/>
            <person name="Heimlech-Rivalta G."/>
        </authorList>
    </citation>
    <scope>NUCLEOTIDE SEQUENCE</scope>
    <source>
        <strain evidence="4">A02</strain>
    </source>
</reference>
<dbReference type="Pfam" id="PF00734">
    <property type="entry name" value="CBM_1"/>
    <property type="match status" value="1"/>
</dbReference>
<dbReference type="EMBL" id="JAOQAV010000219">
    <property type="protein sequence ID" value="KAJ4176245.1"/>
    <property type="molecule type" value="Genomic_DNA"/>
</dbReference>
<evidence type="ECO:0000256" key="2">
    <source>
        <dbReference type="SAM" id="MobiDB-lite"/>
    </source>
</evidence>
<dbReference type="GO" id="GO:0005975">
    <property type="term" value="P:carbohydrate metabolic process"/>
    <property type="evidence" value="ECO:0007669"/>
    <property type="project" value="InterPro"/>
</dbReference>
<dbReference type="PROSITE" id="PS51164">
    <property type="entry name" value="CBM1_2"/>
    <property type="match status" value="1"/>
</dbReference>
<protein>
    <recommendedName>
        <fullName evidence="3">CBM1 domain-containing protein</fullName>
    </recommendedName>
</protein>
<dbReference type="GO" id="GO:0030248">
    <property type="term" value="F:cellulose binding"/>
    <property type="evidence" value="ECO:0007669"/>
    <property type="project" value="InterPro"/>
</dbReference>
<comment type="caution">
    <text evidence="4">The sequence shown here is derived from an EMBL/GenBank/DDBJ whole genome shotgun (WGS) entry which is preliminary data.</text>
</comment>
<dbReference type="GO" id="GO:0005576">
    <property type="term" value="C:extracellular region"/>
    <property type="evidence" value="ECO:0007669"/>
    <property type="project" value="InterPro"/>
</dbReference>
<accession>A0A9W8QR90</accession>
<evidence type="ECO:0000259" key="3">
    <source>
        <dbReference type="PROSITE" id="PS51164"/>
    </source>
</evidence>
<dbReference type="InterPro" id="IPR035971">
    <property type="entry name" value="CBD_sf"/>
</dbReference>
<dbReference type="InterPro" id="IPR000254">
    <property type="entry name" value="CBD"/>
</dbReference>
<dbReference type="AlphaFoldDB" id="A0A9W8QR90"/>
<evidence type="ECO:0000313" key="5">
    <source>
        <dbReference type="Proteomes" id="UP001152087"/>
    </source>
</evidence>